<keyword evidence="2" id="KW-1185">Reference proteome</keyword>
<proteinExistence type="predicted"/>
<organism evidence="1 2">
    <name type="scientific">Deinococcus reticulitermitis</name>
    <dbReference type="NCBI Taxonomy" id="856736"/>
    <lineage>
        <taxon>Bacteria</taxon>
        <taxon>Thermotogati</taxon>
        <taxon>Deinococcota</taxon>
        <taxon>Deinococci</taxon>
        <taxon>Deinococcales</taxon>
        <taxon>Deinococcaceae</taxon>
        <taxon>Deinococcus</taxon>
    </lineage>
</organism>
<dbReference type="GO" id="GO:0020037">
    <property type="term" value="F:heme binding"/>
    <property type="evidence" value="ECO:0007669"/>
    <property type="project" value="InterPro"/>
</dbReference>
<dbReference type="InterPro" id="IPR012292">
    <property type="entry name" value="Globin/Proto"/>
</dbReference>
<dbReference type="Proteomes" id="UP000199223">
    <property type="component" value="Unassembled WGS sequence"/>
</dbReference>
<evidence type="ECO:0000313" key="2">
    <source>
        <dbReference type="Proteomes" id="UP000199223"/>
    </source>
</evidence>
<dbReference type="Gene3D" id="1.10.490.10">
    <property type="entry name" value="Globins"/>
    <property type="match status" value="1"/>
</dbReference>
<evidence type="ECO:0000313" key="1">
    <source>
        <dbReference type="EMBL" id="SEJ73065.1"/>
    </source>
</evidence>
<name>A0A1H7BI29_9DEIO</name>
<dbReference type="STRING" id="856736.SAMN04488058_11630"/>
<dbReference type="EMBL" id="FNZA01000016">
    <property type="protein sequence ID" value="SEJ73065.1"/>
    <property type="molecule type" value="Genomic_DNA"/>
</dbReference>
<reference evidence="2" key="1">
    <citation type="submission" date="2016-10" db="EMBL/GenBank/DDBJ databases">
        <authorList>
            <person name="Varghese N."/>
            <person name="Submissions S."/>
        </authorList>
    </citation>
    <scope>NUCLEOTIDE SEQUENCE [LARGE SCALE GENOMIC DNA]</scope>
    <source>
        <strain evidence="2">CGMCC 1.10218</strain>
    </source>
</reference>
<dbReference type="InterPro" id="IPR009050">
    <property type="entry name" value="Globin-like_sf"/>
</dbReference>
<gene>
    <name evidence="1" type="ORF">SAMN04488058_11630</name>
</gene>
<accession>A0A1H7BI29</accession>
<sequence>MGDWETHLDRVTAFWITLLGGVEPGGPGLWRGDLGAAHTGLGLRRAHLERWLELFGEAAQAHLTPAAAEGLTARARRMGERLRPAARRS</sequence>
<dbReference type="AlphaFoldDB" id="A0A1H7BI29"/>
<protein>
    <submittedName>
        <fullName evidence="1">Hemoglobin</fullName>
    </submittedName>
</protein>
<dbReference type="SUPFAM" id="SSF46458">
    <property type="entry name" value="Globin-like"/>
    <property type="match status" value="1"/>
</dbReference>
<dbReference type="GO" id="GO:0019825">
    <property type="term" value="F:oxygen binding"/>
    <property type="evidence" value="ECO:0007669"/>
    <property type="project" value="InterPro"/>
</dbReference>